<comment type="caution">
    <text evidence="2">The sequence shown here is derived from an EMBL/GenBank/DDBJ whole genome shotgun (WGS) entry which is preliminary data.</text>
</comment>
<feature type="compositionally biased region" description="Polar residues" evidence="1">
    <location>
        <begin position="97"/>
        <end position="112"/>
    </location>
</feature>
<reference evidence="2" key="1">
    <citation type="submission" date="2023-03" db="EMBL/GenBank/DDBJ databases">
        <title>Electrophorus voltai genome.</title>
        <authorList>
            <person name="Bian C."/>
        </authorList>
    </citation>
    <scope>NUCLEOTIDE SEQUENCE</scope>
    <source>
        <strain evidence="2">CB-2022</strain>
        <tissue evidence="2">Muscle</tissue>
    </source>
</reference>
<organism evidence="2 3">
    <name type="scientific">Electrophorus voltai</name>
    <dbReference type="NCBI Taxonomy" id="2609070"/>
    <lineage>
        <taxon>Eukaryota</taxon>
        <taxon>Metazoa</taxon>
        <taxon>Chordata</taxon>
        <taxon>Craniata</taxon>
        <taxon>Vertebrata</taxon>
        <taxon>Euteleostomi</taxon>
        <taxon>Actinopterygii</taxon>
        <taxon>Neopterygii</taxon>
        <taxon>Teleostei</taxon>
        <taxon>Ostariophysi</taxon>
        <taxon>Gymnotiformes</taxon>
        <taxon>Gymnotoidei</taxon>
        <taxon>Gymnotidae</taxon>
        <taxon>Electrophorus</taxon>
    </lineage>
</organism>
<name>A0AAD8Z426_9TELE</name>
<evidence type="ECO:0000313" key="2">
    <source>
        <dbReference type="EMBL" id="KAK1792763.1"/>
    </source>
</evidence>
<dbReference type="Proteomes" id="UP001239994">
    <property type="component" value="Unassembled WGS sequence"/>
</dbReference>
<evidence type="ECO:0000256" key="1">
    <source>
        <dbReference type="SAM" id="MobiDB-lite"/>
    </source>
</evidence>
<sequence length="138" mass="15502">MERKRKDEEVLWLLKSEAVICLEKATESLNHLLASLMLERAPVCTALICLSHLWQETRLEAPNATLEHVKIACDLLESNSPPRREKEDTGHCRQPESQRLITPSAQTPQSLHRIQRGWGPEAAMSAVAPAEEDTGDLE</sequence>
<gene>
    <name evidence="2" type="ORF">P4O66_012687</name>
</gene>
<dbReference type="EMBL" id="JAROKS010000019">
    <property type="protein sequence ID" value="KAK1792763.1"/>
    <property type="molecule type" value="Genomic_DNA"/>
</dbReference>
<evidence type="ECO:0000313" key="3">
    <source>
        <dbReference type="Proteomes" id="UP001239994"/>
    </source>
</evidence>
<keyword evidence="3" id="KW-1185">Reference proteome</keyword>
<feature type="region of interest" description="Disordered" evidence="1">
    <location>
        <begin position="78"/>
        <end position="138"/>
    </location>
</feature>
<protein>
    <submittedName>
        <fullName evidence="2">Uncharacterized protein</fullName>
    </submittedName>
</protein>
<proteinExistence type="predicted"/>
<feature type="compositionally biased region" description="Basic and acidic residues" evidence="1">
    <location>
        <begin position="82"/>
        <end position="96"/>
    </location>
</feature>
<accession>A0AAD8Z426</accession>
<dbReference type="AlphaFoldDB" id="A0AAD8Z426"/>
<feature type="non-terminal residue" evidence="2">
    <location>
        <position position="1"/>
    </location>
</feature>